<reference evidence="2" key="1">
    <citation type="journal article" date="2021" name="Proc. Natl. Acad. Sci. U.S.A.">
        <title>A Catalog of Tens of Thousands of Viruses from Human Metagenomes Reveals Hidden Associations with Chronic Diseases.</title>
        <authorList>
            <person name="Tisza M.J."/>
            <person name="Buck C.B."/>
        </authorList>
    </citation>
    <scope>NUCLEOTIDE SEQUENCE</scope>
    <source>
        <strain evidence="2">CtYh54</strain>
    </source>
</reference>
<evidence type="ECO:0000313" key="2">
    <source>
        <dbReference type="EMBL" id="DAD80419.1"/>
    </source>
</evidence>
<dbReference type="Pfam" id="PF04965">
    <property type="entry name" value="GPW_gp25"/>
    <property type="match status" value="1"/>
</dbReference>
<sequence length="135" mass="15426">MERVETSTVLYSDLNKNPAKNNASLAYNLDAIKQSLDNLFNTPYGTRSFQPTYGNTFYYILGEPMNEDTVRLFYNKVIESVSIHEPRVNVDTVNSSVTPLYEENAYWVTLVFTVSGLSTNDKFAYDIKILNSKEQ</sequence>
<dbReference type="SUPFAM" id="SSF160719">
    <property type="entry name" value="gpW/gp25-like"/>
    <property type="match status" value="1"/>
</dbReference>
<dbReference type="InterPro" id="IPR007048">
    <property type="entry name" value="IraD/Gp25-like"/>
</dbReference>
<dbReference type="EMBL" id="BK014884">
    <property type="protein sequence ID" value="DAD80419.1"/>
    <property type="molecule type" value="Genomic_DNA"/>
</dbReference>
<organism evidence="2">
    <name type="scientific">Siphoviridae sp. ctYh54</name>
    <dbReference type="NCBI Taxonomy" id="2826379"/>
    <lineage>
        <taxon>Viruses</taxon>
        <taxon>Duplodnaviria</taxon>
        <taxon>Heunggongvirae</taxon>
        <taxon>Uroviricota</taxon>
        <taxon>Caudoviricetes</taxon>
    </lineage>
</organism>
<name>A0A8S5MEP5_9CAUD</name>
<dbReference type="Gene3D" id="3.10.450.40">
    <property type="match status" value="1"/>
</dbReference>
<feature type="domain" description="IraD/Gp25-like" evidence="1">
    <location>
        <begin position="30"/>
        <end position="110"/>
    </location>
</feature>
<accession>A0A8S5MEP5</accession>
<evidence type="ECO:0000259" key="1">
    <source>
        <dbReference type="Pfam" id="PF04965"/>
    </source>
</evidence>
<proteinExistence type="predicted"/>
<protein>
    <submittedName>
        <fullName evidence="2">Baseplate wedge protein</fullName>
    </submittedName>
</protein>